<name>A0A918NNW3_9ACTN</name>
<comment type="caution">
    <text evidence="2">The sequence shown here is derived from an EMBL/GenBank/DDBJ whole genome shotgun (WGS) entry which is preliminary data.</text>
</comment>
<sequence>MNANSYRLDRVHQVVELRDTADVDDMATAERHLHGLLGRSRTPAVILDLHDTHLSQAAVHLLIRARRSTERSGVFLCVTARSPQVAETLREAGLENILRVTRTLSEARERTAVCCPAAQPPLTHTVRARVRTGLYRFVCAAPKRRADVTAERR</sequence>
<reference evidence="2" key="2">
    <citation type="submission" date="2020-09" db="EMBL/GenBank/DDBJ databases">
        <authorList>
            <person name="Sun Q."/>
            <person name="Ohkuma M."/>
        </authorList>
    </citation>
    <scope>NUCLEOTIDE SEQUENCE</scope>
    <source>
        <strain evidence="2">JCM 4790</strain>
    </source>
</reference>
<feature type="domain" description="STAS" evidence="1">
    <location>
        <begin position="52"/>
        <end position="111"/>
    </location>
</feature>
<dbReference type="AlphaFoldDB" id="A0A918NNW3"/>
<gene>
    <name evidence="2" type="ORF">GCM10010358_42440</name>
</gene>
<dbReference type="SUPFAM" id="SSF52091">
    <property type="entry name" value="SpoIIaa-like"/>
    <property type="match status" value="1"/>
</dbReference>
<protein>
    <recommendedName>
        <fullName evidence="1">STAS domain-containing protein</fullName>
    </recommendedName>
</protein>
<evidence type="ECO:0000259" key="1">
    <source>
        <dbReference type="PROSITE" id="PS50801"/>
    </source>
</evidence>
<reference evidence="2" key="1">
    <citation type="journal article" date="2014" name="Int. J. Syst. Evol. Microbiol.">
        <title>Complete genome sequence of Corynebacterium casei LMG S-19264T (=DSM 44701T), isolated from a smear-ripened cheese.</title>
        <authorList>
            <consortium name="US DOE Joint Genome Institute (JGI-PGF)"/>
            <person name="Walter F."/>
            <person name="Albersmeier A."/>
            <person name="Kalinowski J."/>
            <person name="Ruckert C."/>
        </authorList>
    </citation>
    <scope>NUCLEOTIDE SEQUENCE</scope>
    <source>
        <strain evidence="2">JCM 4790</strain>
    </source>
</reference>
<dbReference type="InterPro" id="IPR002645">
    <property type="entry name" value="STAS_dom"/>
</dbReference>
<dbReference type="InterPro" id="IPR036513">
    <property type="entry name" value="STAS_dom_sf"/>
</dbReference>
<dbReference type="Gene3D" id="3.30.750.24">
    <property type="entry name" value="STAS domain"/>
    <property type="match status" value="1"/>
</dbReference>
<proteinExistence type="predicted"/>
<dbReference type="EMBL" id="BMVU01000021">
    <property type="protein sequence ID" value="GGX83769.1"/>
    <property type="molecule type" value="Genomic_DNA"/>
</dbReference>
<dbReference type="Proteomes" id="UP000619244">
    <property type="component" value="Unassembled WGS sequence"/>
</dbReference>
<dbReference type="RefSeq" id="WP_190191871.1">
    <property type="nucleotide sequence ID" value="NZ_BMVU01000021.1"/>
</dbReference>
<evidence type="ECO:0000313" key="2">
    <source>
        <dbReference type="EMBL" id="GGX83769.1"/>
    </source>
</evidence>
<dbReference type="PROSITE" id="PS50801">
    <property type="entry name" value="STAS"/>
    <property type="match status" value="1"/>
</dbReference>
<organism evidence="2 3">
    <name type="scientific">Streptomyces minutiscleroticus</name>
    <dbReference type="NCBI Taxonomy" id="68238"/>
    <lineage>
        <taxon>Bacteria</taxon>
        <taxon>Bacillati</taxon>
        <taxon>Actinomycetota</taxon>
        <taxon>Actinomycetes</taxon>
        <taxon>Kitasatosporales</taxon>
        <taxon>Streptomycetaceae</taxon>
        <taxon>Streptomyces</taxon>
    </lineage>
</organism>
<accession>A0A918NNW3</accession>
<keyword evidence="3" id="KW-1185">Reference proteome</keyword>
<evidence type="ECO:0000313" key="3">
    <source>
        <dbReference type="Proteomes" id="UP000619244"/>
    </source>
</evidence>
<dbReference type="Pfam" id="PF01740">
    <property type="entry name" value="STAS"/>
    <property type="match status" value="1"/>
</dbReference>